<evidence type="ECO:0000256" key="7">
    <source>
        <dbReference type="ARBA" id="ARBA00023163"/>
    </source>
</evidence>
<evidence type="ECO:0000256" key="3">
    <source>
        <dbReference type="ARBA" id="ARBA00022553"/>
    </source>
</evidence>
<dbReference type="Gene3D" id="1.10.10.10">
    <property type="entry name" value="Winged helix-like DNA-binding domain superfamily/Winged helix DNA-binding domain"/>
    <property type="match status" value="1"/>
</dbReference>
<dbReference type="FunFam" id="1.10.10.10:FF:000037">
    <property type="entry name" value="Heat stress transcription factor B-4"/>
    <property type="match status" value="1"/>
</dbReference>
<keyword evidence="7" id="KW-0804">Transcription</keyword>
<dbReference type="InterPro" id="IPR036388">
    <property type="entry name" value="WH-like_DNA-bd_sf"/>
</dbReference>
<dbReference type="InterPro" id="IPR000232">
    <property type="entry name" value="HSF_DNA-bd"/>
</dbReference>
<evidence type="ECO:0000256" key="8">
    <source>
        <dbReference type="ARBA" id="ARBA00023242"/>
    </source>
</evidence>
<evidence type="ECO:0000256" key="4">
    <source>
        <dbReference type="ARBA" id="ARBA00023015"/>
    </source>
</evidence>
<dbReference type="Proteomes" id="UP000593564">
    <property type="component" value="Unassembled WGS sequence"/>
</dbReference>
<dbReference type="PANTHER" id="PTHR10015">
    <property type="entry name" value="HEAT SHOCK TRANSCRIPTION FACTOR"/>
    <property type="match status" value="1"/>
</dbReference>
<evidence type="ECO:0000256" key="6">
    <source>
        <dbReference type="ARBA" id="ARBA00023125"/>
    </source>
</evidence>
<dbReference type="PRINTS" id="PR00056">
    <property type="entry name" value="HSFDOMAIN"/>
</dbReference>
<evidence type="ECO:0000313" key="12">
    <source>
        <dbReference type="Proteomes" id="UP000593564"/>
    </source>
</evidence>
<evidence type="ECO:0000259" key="10">
    <source>
        <dbReference type="SMART" id="SM00415"/>
    </source>
</evidence>
<organism evidence="11 12">
    <name type="scientific">Camellia sinensis</name>
    <name type="common">Tea plant</name>
    <name type="synonym">Thea sinensis</name>
    <dbReference type="NCBI Taxonomy" id="4442"/>
    <lineage>
        <taxon>Eukaryota</taxon>
        <taxon>Viridiplantae</taxon>
        <taxon>Streptophyta</taxon>
        <taxon>Embryophyta</taxon>
        <taxon>Tracheophyta</taxon>
        <taxon>Spermatophyta</taxon>
        <taxon>Magnoliopsida</taxon>
        <taxon>eudicotyledons</taxon>
        <taxon>Gunneridae</taxon>
        <taxon>Pentapetalae</taxon>
        <taxon>asterids</taxon>
        <taxon>Ericales</taxon>
        <taxon>Theaceae</taxon>
        <taxon>Camellia</taxon>
    </lineage>
</organism>
<comment type="subunit">
    <text evidence="2">Homotrimer.</text>
</comment>
<dbReference type="InterPro" id="IPR036390">
    <property type="entry name" value="WH_DNA-bd_sf"/>
</dbReference>
<dbReference type="GO" id="GO:0006357">
    <property type="term" value="P:regulation of transcription by RNA polymerase II"/>
    <property type="evidence" value="ECO:0007669"/>
    <property type="project" value="TreeGrafter"/>
</dbReference>
<evidence type="ECO:0000256" key="2">
    <source>
        <dbReference type="ARBA" id="ARBA00011233"/>
    </source>
</evidence>
<sequence length="446" mass="49906">METLKIKQENIVVIDDDIPGGGGGGLIEEEEEEKTVKVVEVKEEAVVLVDDDCVSGEGVVLVGGGGGGGGDSMPCSPPISSAPKPMEGLHETGPSPFLKKTFHMVEDPDTDIIISWTASQKSFVVWDHQQFSTNLLPKYFKHNNFSSFIRQLNTYGKLHQGSSKKFVFLTLLQRSPSVGNGFKKIDSDRWEFANEAFQGGKKHLLKNIERRKHNPQNVQQPGVMRPCLNSANFGIETELEKLRNDRMKIKMEIMKLKQQQENTESYFAAVKERIGYTECKQQDVLIFMAKAFSNPAFFHQFIHLMRPKKELCNGQIAKKQRLAAASQSNEDQVTNKNQEELTTKHSEVERLFSALLDDESSPSQDQKINAAPGPLSPDLSSDNYILWEKLLEDGLICENGSAQVEAELVQHQSKIVLQLENLIAKPPDWASYVKDLGEQVSCLESK</sequence>
<proteinExistence type="inferred from homology"/>
<evidence type="ECO:0000256" key="5">
    <source>
        <dbReference type="ARBA" id="ARBA00023016"/>
    </source>
</evidence>
<protein>
    <recommendedName>
        <fullName evidence="10">HSF-type DNA-binding domain-containing protein</fullName>
    </recommendedName>
</protein>
<feature type="domain" description="HSF-type DNA-binding" evidence="10">
    <location>
        <begin position="93"/>
        <end position="211"/>
    </location>
</feature>
<dbReference type="EMBL" id="JACBKZ010000007">
    <property type="protein sequence ID" value="KAF5946663.1"/>
    <property type="molecule type" value="Genomic_DNA"/>
</dbReference>
<keyword evidence="12" id="KW-1185">Reference proteome</keyword>
<dbReference type="GO" id="GO:0000978">
    <property type="term" value="F:RNA polymerase II cis-regulatory region sequence-specific DNA binding"/>
    <property type="evidence" value="ECO:0007669"/>
    <property type="project" value="TreeGrafter"/>
</dbReference>
<dbReference type="SUPFAM" id="SSF46785">
    <property type="entry name" value="Winged helix' DNA-binding domain"/>
    <property type="match status" value="1"/>
</dbReference>
<comment type="similarity">
    <text evidence="9">Belongs to the HSF family.</text>
</comment>
<dbReference type="Pfam" id="PF00447">
    <property type="entry name" value="HSF_DNA-bind"/>
    <property type="match status" value="1"/>
</dbReference>
<evidence type="ECO:0000313" key="11">
    <source>
        <dbReference type="EMBL" id="KAF5946663.1"/>
    </source>
</evidence>
<comment type="caution">
    <text evidence="11">The sequence shown here is derived from an EMBL/GenBank/DDBJ whole genome shotgun (WGS) entry which is preliminary data.</text>
</comment>
<reference evidence="12" key="1">
    <citation type="journal article" date="2020" name="Nat. Commun.">
        <title>Genome assembly of wild tea tree DASZ reveals pedigree and selection history of tea varieties.</title>
        <authorList>
            <person name="Zhang W."/>
            <person name="Zhang Y."/>
            <person name="Qiu H."/>
            <person name="Guo Y."/>
            <person name="Wan H."/>
            <person name="Zhang X."/>
            <person name="Scossa F."/>
            <person name="Alseekh S."/>
            <person name="Zhang Q."/>
            <person name="Wang P."/>
            <person name="Xu L."/>
            <person name="Schmidt M.H."/>
            <person name="Jia X."/>
            <person name="Li D."/>
            <person name="Zhu A."/>
            <person name="Guo F."/>
            <person name="Chen W."/>
            <person name="Ni D."/>
            <person name="Usadel B."/>
            <person name="Fernie A.R."/>
            <person name="Wen W."/>
        </authorList>
    </citation>
    <scope>NUCLEOTIDE SEQUENCE [LARGE SCALE GENOMIC DNA]</scope>
    <source>
        <strain evidence="12">cv. G240</strain>
    </source>
</reference>
<name>A0A7J7H0X6_CAMSI</name>
<keyword evidence="8" id="KW-0539">Nucleus</keyword>
<dbReference type="AlphaFoldDB" id="A0A7J7H0X6"/>
<reference evidence="11 12" key="2">
    <citation type="submission" date="2020-07" db="EMBL/GenBank/DDBJ databases">
        <title>Genome assembly of wild tea tree DASZ reveals pedigree and selection history of tea varieties.</title>
        <authorList>
            <person name="Zhang W."/>
        </authorList>
    </citation>
    <scope>NUCLEOTIDE SEQUENCE [LARGE SCALE GENOMIC DNA]</scope>
    <source>
        <strain evidence="12">cv. G240</strain>
        <tissue evidence="11">Leaf</tissue>
    </source>
</reference>
<dbReference type="GO" id="GO:0034605">
    <property type="term" value="P:cellular response to heat"/>
    <property type="evidence" value="ECO:0007669"/>
    <property type="project" value="TreeGrafter"/>
</dbReference>
<gene>
    <name evidence="11" type="ORF">HYC85_016891</name>
</gene>
<evidence type="ECO:0000256" key="1">
    <source>
        <dbReference type="ARBA" id="ARBA00004123"/>
    </source>
</evidence>
<dbReference type="PANTHER" id="PTHR10015:SF448">
    <property type="entry name" value="HEAT STRESS TRANSCRIPTION FACTOR A-7A-LIKE"/>
    <property type="match status" value="1"/>
</dbReference>
<keyword evidence="4" id="KW-0805">Transcription regulation</keyword>
<dbReference type="GO" id="GO:0003700">
    <property type="term" value="F:DNA-binding transcription factor activity"/>
    <property type="evidence" value="ECO:0007669"/>
    <property type="project" value="InterPro"/>
</dbReference>
<keyword evidence="3" id="KW-0597">Phosphoprotein</keyword>
<dbReference type="SMART" id="SM00415">
    <property type="entry name" value="HSF"/>
    <property type="match status" value="1"/>
</dbReference>
<evidence type="ECO:0000256" key="9">
    <source>
        <dbReference type="RuleBase" id="RU004020"/>
    </source>
</evidence>
<comment type="subcellular location">
    <subcellularLocation>
        <location evidence="1">Nucleus</location>
    </subcellularLocation>
</comment>
<keyword evidence="5" id="KW-0346">Stress response</keyword>
<keyword evidence="6" id="KW-0238">DNA-binding</keyword>
<dbReference type="GO" id="GO:0005634">
    <property type="term" value="C:nucleus"/>
    <property type="evidence" value="ECO:0007669"/>
    <property type="project" value="UniProtKB-SubCell"/>
</dbReference>
<accession>A0A7J7H0X6</accession>